<proteinExistence type="predicted"/>
<gene>
    <name evidence="1" type="ORF">ThidrDRAFT_3314</name>
</gene>
<dbReference type="Pfam" id="PF06629">
    <property type="entry name" value="MipA"/>
    <property type="match status" value="1"/>
</dbReference>
<comment type="caution">
    <text evidence="1">The sequence shown here is derived from an EMBL/GenBank/DDBJ whole genome shotgun (WGS) entry which is preliminary data.</text>
</comment>
<dbReference type="EMBL" id="AFWT01000027">
    <property type="protein sequence ID" value="EGV29122.1"/>
    <property type="molecule type" value="Genomic_DNA"/>
</dbReference>
<organism evidence="1 2">
    <name type="scientific">Thiorhodococcus drewsii AZ1</name>
    <dbReference type="NCBI Taxonomy" id="765913"/>
    <lineage>
        <taxon>Bacteria</taxon>
        <taxon>Pseudomonadati</taxon>
        <taxon>Pseudomonadota</taxon>
        <taxon>Gammaproteobacteria</taxon>
        <taxon>Chromatiales</taxon>
        <taxon>Chromatiaceae</taxon>
        <taxon>Thiorhodococcus</taxon>
    </lineage>
</organism>
<name>G2E4V1_9GAMM</name>
<dbReference type="STRING" id="765913.ThidrDRAFT_3314"/>
<evidence type="ECO:0000313" key="1">
    <source>
        <dbReference type="EMBL" id="EGV29122.1"/>
    </source>
</evidence>
<dbReference type="AlphaFoldDB" id="G2E4V1"/>
<dbReference type="RefSeq" id="WP_007042027.1">
    <property type="nucleotide sequence ID" value="NZ_AFWT01000027.1"/>
</dbReference>
<reference evidence="1 2" key="1">
    <citation type="submission" date="2011-06" db="EMBL/GenBank/DDBJ databases">
        <title>The draft genome of Thiorhodococcus drewsii AZ1.</title>
        <authorList>
            <consortium name="US DOE Joint Genome Institute (JGI-PGF)"/>
            <person name="Lucas S."/>
            <person name="Han J."/>
            <person name="Lapidus A."/>
            <person name="Cheng J.-F."/>
            <person name="Goodwin L."/>
            <person name="Pitluck S."/>
            <person name="Peters L."/>
            <person name="Land M.L."/>
            <person name="Hauser L."/>
            <person name="Vogl K."/>
            <person name="Liu Z."/>
            <person name="Imhoff J."/>
            <person name="Thiel V."/>
            <person name="Frigaard N.-U."/>
            <person name="Bryant D.A."/>
            <person name="Woyke T.J."/>
        </authorList>
    </citation>
    <scope>NUCLEOTIDE SEQUENCE [LARGE SCALE GENOMIC DNA]</scope>
    <source>
        <strain evidence="1 2">AZ1</strain>
    </source>
</reference>
<keyword evidence="2" id="KW-1185">Reference proteome</keyword>
<dbReference type="InterPro" id="IPR010583">
    <property type="entry name" value="MipA"/>
</dbReference>
<protein>
    <submittedName>
        <fullName evidence="1">MltA-interacting MipA family protein</fullName>
    </submittedName>
</protein>
<sequence>MRVLVEVVRKARRTVRVSWHGSGRTVESGLLVLVLLGAGAVQAAREPLWEVALGGGALTLPDYRGAGQSNGYVYPFVLPYYRGDVFKSDENGIRGLFFESERIKLDVSLDGTVPASSSDDPARRGMDDLDPTFQIGPMFRYLLWDREDRNRSLSLNLPVRAAFAVGSGLQHIGYTFYPHLTYRQDLDLLGERWRVRLSGGPMLGTESHHDYFYRVSSRDATPGRAAYDPDGGYGGVRMIGTLYHRHKDFLVNVYAMYDSVDGAVFDDSPLVRRDSGVTFGFLVSWFLFRSDRTVETGGLDW</sequence>
<evidence type="ECO:0000313" key="2">
    <source>
        <dbReference type="Proteomes" id="UP000004200"/>
    </source>
</evidence>
<dbReference type="eggNOG" id="COG3713">
    <property type="taxonomic scope" value="Bacteria"/>
</dbReference>
<dbReference type="OrthoDB" id="5290976at2"/>
<dbReference type="Proteomes" id="UP000004200">
    <property type="component" value="Unassembled WGS sequence"/>
</dbReference>
<accession>G2E4V1</accession>